<dbReference type="Proteomes" id="UP000317289">
    <property type="component" value="Unassembled WGS sequence"/>
</dbReference>
<accession>A0A521E7R4</accession>
<reference evidence="1 2" key="1">
    <citation type="submission" date="2017-05" db="EMBL/GenBank/DDBJ databases">
        <authorList>
            <person name="Varghese N."/>
            <person name="Submissions S."/>
        </authorList>
    </citation>
    <scope>NUCLEOTIDE SEQUENCE [LARGE SCALE GENOMIC DNA]</scope>
    <source>
        <strain evidence="1 2">DSM 19382</strain>
    </source>
</reference>
<evidence type="ECO:0000313" key="2">
    <source>
        <dbReference type="Proteomes" id="UP000317289"/>
    </source>
</evidence>
<organism evidence="1 2">
    <name type="scientific">Flavobacterium resistens</name>
    <dbReference type="NCBI Taxonomy" id="443612"/>
    <lineage>
        <taxon>Bacteria</taxon>
        <taxon>Pseudomonadati</taxon>
        <taxon>Bacteroidota</taxon>
        <taxon>Flavobacteriia</taxon>
        <taxon>Flavobacteriales</taxon>
        <taxon>Flavobacteriaceae</taxon>
        <taxon>Flavobacterium</taxon>
    </lineage>
</organism>
<protein>
    <submittedName>
        <fullName evidence="1">Uncharacterized protein</fullName>
    </submittedName>
</protein>
<proteinExistence type="predicted"/>
<dbReference type="EMBL" id="FXTA01000004">
    <property type="protein sequence ID" value="SMO79461.1"/>
    <property type="molecule type" value="Genomic_DNA"/>
</dbReference>
<evidence type="ECO:0000313" key="1">
    <source>
        <dbReference type="EMBL" id="SMO79461.1"/>
    </source>
</evidence>
<name>A0A521E7R4_9FLAO</name>
<dbReference type="AlphaFoldDB" id="A0A521E7R4"/>
<sequence>MFAQMKCVNLIAHHTLKLENEFEGEKLWFILKTA</sequence>
<gene>
    <name evidence="1" type="ORF">SAMN06265349_104163</name>
</gene>